<organism evidence="2 3">
    <name type="scientific">Liparis tanakae</name>
    <name type="common">Tanaka's snailfish</name>
    <dbReference type="NCBI Taxonomy" id="230148"/>
    <lineage>
        <taxon>Eukaryota</taxon>
        <taxon>Metazoa</taxon>
        <taxon>Chordata</taxon>
        <taxon>Craniata</taxon>
        <taxon>Vertebrata</taxon>
        <taxon>Euteleostomi</taxon>
        <taxon>Actinopterygii</taxon>
        <taxon>Neopterygii</taxon>
        <taxon>Teleostei</taxon>
        <taxon>Neoteleostei</taxon>
        <taxon>Acanthomorphata</taxon>
        <taxon>Eupercaria</taxon>
        <taxon>Perciformes</taxon>
        <taxon>Cottioidei</taxon>
        <taxon>Cottales</taxon>
        <taxon>Liparidae</taxon>
        <taxon>Liparis</taxon>
    </lineage>
</organism>
<sequence length="120" mass="13628">MRLPISPQWNGLMPPDVQLNTTAVLGLRGEREEGHHEAKNNTSACILLACMRPNPQSTDLRSPVYQPAASVRLMTTSTGMRSATASLLALMKNRNNRKEEEKNKRKKEKKEKEKNRKDEE</sequence>
<dbReference type="AlphaFoldDB" id="A0A4Z2HBC7"/>
<evidence type="ECO:0000256" key="1">
    <source>
        <dbReference type="SAM" id="MobiDB-lite"/>
    </source>
</evidence>
<feature type="region of interest" description="Disordered" evidence="1">
    <location>
        <begin position="80"/>
        <end position="120"/>
    </location>
</feature>
<gene>
    <name evidence="2" type="ORF">EYF80_026661</name>
</gene>
<feature type="compositionally biased region" description="Basic and acidic residues" evidence="1">
    <location>
        <begin position="110"/>
        <end position="120"/>
    </location>
</feature>
<name>A0A4Z2HBC7_9TELE</name>
<evidence type="ECO:0000313" key="3">
    <source>
        <dbReference type="Proteomes" id="UP000314294"/>
    </source>
</evidence>
<protein>
    <submittedName>
        <fullName evidence="2">Uncharacterized protein</fullName>
    </submittedName>
</protein>
<comment type="caution">
    <text evidence="2">The sequence shown here is derived from an EMBL/GenBank/DDBJ whole genome shotgun (WGS) entry which is preliminary data.</text>
</comment>
<dbReference type="EMBL" id="SRLO01000279">
    <property type="protein sequence ID" value="TNN63197.1"/>
    <property type="molecule type" value="Genomic_DNA"/>
</dbReference>
<accession>A0A4Z2HBC7</accession>
<dbReference type="Proteomes" id="UP000314294">
    <property type="component" value="Unassembled WGS sequence"/>
</dbReference>
<proteinExistence type="predicted"/>
<evidence type="ECO:0000313" key="2">
    <source>
        <dbReference type="EMBL" id="TNN63197.1"/>
    </source>
</evidence>
<reference evidence="2 3" key="1">
    <citation type="submission" date="2019-03" db="EMBL/GenBank/DDBJ databases">
        <title>First draft genome of Liparis tanakae, snailfish: a comprehensive survey of snailfish specific genes.</title>
        <authorList>
            <person name="Kim W."/>
            <person name="Song I."/>
            <person name="Jeong J.-H."/>
            <person name="Kim D."/>
            <person name="Kim S."/>
            <person name="Ryu S."/>
            <person name="Song J.Y."/>
            <person name="Lee S.K."/>
        </authorList>
    </citation>
    <scope>NUCLEOTIDE SEQUENCE [LARGE SCALE GENOMIC DNA]</scope>
    <source>
        <tissue evidence="2">Muscle</tissue>
    </source>
</reference>
<keyword evidence="3" id="KW-1185">Reference proteome</keyword>